<organism evidence="1">
    <name type="scientific">marine metagenome</name>
    <dbReference type="NCBI Taxonomy" id="408172"/>
    <lineage>
        <taxon>unclassified sequences</taxon>
        <taxon>metagenomes</taxon>
        <taxon>ecological metagenomes</taxon>
    </lineage>
</organism>
<gene>
    <name evidence="1" type="ORF">METZ01_LOCUS140980</name>
</gene>
<sequence length="172" mass="20531">MDTSWPKWPELLAKKLDMEVINLAHMGAGNEYIFASLLEQMISIPLKEIGLILPAWTQCKRKDIKTGGKWNHLTRERTESIHYTTYIHGNMEYRIEQSIIQYYSFQEICKSNNFPFKQVQMIPICRGYDWNDRLQIHEDRGKWDKELLKHIHDSPFIDKIESTFLGWPMDRK</sequence>
<name>A0A381ZFR0_9ZZZZ</name>
<dbReference type="EMBL" id="UINC01021159">
    <property type="protein sequence ID" value="SVA88126.1"/>
    <property type="molecule type" value="Genomic_DNA"/>
</dbReference>
<reference evidence="1" key="1">
    <citation type="submission" date="2018-05" db="EMBL/GenBank/DDBJ databases">
        <authorList>
            <person name="Lanie J.A."/>
            <person name="Ng W.-L."/>
            <person name="Kazmierczak K.M."/>
            <person name="Andrzejewski T.M."/>
            <person name="Davidsen T.M."/>
            <person name="Wayne K.J."/>
            <person name="Tettelin H."/>
            <person name="Glass J.I."/>
            <person name="Rusch D."/>
            <person name="Podicherti R."/>
            <person name="Tsui H.-C.T."/>
            <person name="Winkler M.E."/>
        </authorList>
    </citation>
    <scope>NUCLEOTIDE SEQUENCE</scope>
</reference>
<evidence type="ECO:0000313" key="1">
    <source>
        <dbReference type="EMBL" id="SVA88126.1"/>
    </source>
</evidence>
<accession>A0A381ZFR0</accession>
<protein>
    <submittedName>
        <fullName evidence="1">Uncharacterized protein</fullName>
    </submittedName>
</protein>
<dbReference type="AlphaFoldDB" id="A0A381ZFR0"/>
<proteinExistence type="predicted"/>
<feature type="non-terminal residue" evidence="1">
    <location>
        <position position="172"/>
    </location>
</feature>